<dbReference type="Pfam" id="PF06985">
    <property type="entry name" value="HET"/>
    <property type="match status" value="1"/>
</dbReference>
<reference evidence="2 3" key="1">
    <citation type="journal article" date="2024" name="Commun. Biol.">
        <title>Comparative genomic analysis of thermophilic fungi reveals convergent evolutionary adaptations and gene losses.</title>
        <authorList>
            <person name="Steindorff A.S."/>
            <person name="Aguilar-Pontes M.V."/>
            <person name="Robinson A.J."/>
            <person name="Andreopoulos B."/>
            <person name="LaButti K."/>
            <person name="Kuo A."/>
            <person name="Mondo S."/>
            <person name="Riley R."/>
            <person name="Otillar R."/>
            <person name="Haridas S."/>
            <person name="Lipzen A."/>
            <person name="Grimwood J."/>
            <person name="Schmutz J."/>
            <person name="Clum A."/>
            <person name="Reid I.D."/>
            <person name="Moisan M.C."/>
            <person name="Butler G."/>
            <person name="Nguyen T.T.M."/>
            <person name="Dewar K."/>
            <person name="Conant G."/>
            <person name="Drula E."/>
            <person name="Henrissat B."/>
            <person name="Hansel C."/>
            <person name="Singer S."/>
            <person name="Hutchinson M.I."/>
            <person name="de Vries R.P."/>
            <person name="Natvig D.O."/>
            <person name="Powell A.J."/>
            <person name="Tsang A."/>
            <person name="Grigoriev I.V."/>
        </authorList>
    </citation>
    <scope>NUCLEOTIDE SEQUENCE [LARGE SCALE GENOMIC DNA]</scope>
    <source>
        <strain evidence="2 3">CBS 620.91</strain>
    </source>
</reference>
<keyword evidence="3" id="KW-1185">Reference proteome</keyword>
<organism evidence="2 3">
    <name type="scientific">Humicola insolens</name>
    <name type="common">Soft-rot fungus</name>
    <dbReference type="NCBI Taxonomy" id="85995"/>
    <lineage>
        <taxon>Eukaryota</taxon>
        <taxon>Fungi</taxon>
        <taxon>Dikarya</taxon>
        <taxon>Ascomycota</taxon>
        <taxon>Pezizomycotina</taxon>
        <taxon>Sordariomycetes</taxon>
        <taxon>Sordariomycetidae</taxon>
        <taxon>Sordariales</taxon>
        <taxon>Chaetomiaceae</taxon>
        <taxon>Mycothermus</taxon>
    </lineage>
</organism>
<name>A0ABR3VQ00_HUMIN</name>
<evidence type="ECO:0000313" key="2">
    <source>
        <dbReference type="EMBL" id="KAL1843989.1"/>
    </source>
</evidence>
<dbReference type="PANTHER" id="PTHR24148:SF73">
    <property type="entry name" value="HET DOMAIN PROTEIN (AFU_ORTHOLOGUE AFUA_8G01020)"/>
    <property type="match status" value="1"/>
</dbReference>
<dbReference type="Proteomes" id="UP001583172">
    <property type="component" value="Unassembled WGS sequence"/>
</dbReference>
<dbReference type="InterPro" id="IPR010730">
    <property type="entry name" value="HET"/>
</dbReference>
<dbReference type="InterPro" id="IPR052895">
    <property type="entry name" value="HetReg/Transcr_Mod"/>
</dbReference>
<evidence type="ECO:0000259" key="1">
    <source>
        <dbReference type="Pfam" id="PF06985"/>
    </source>
</evidence>
<accession>A0ABR3VQ00</accession>
<comment type="caution">
    <text evidence="2">The sequence shown here is derived from an EMBL/GenBank/DDBJ whole genome shotgun (WGS) entry which is preliminary data.</text>
</comment>
<feature type="domain" description="Heterokaryon incompatibility" evidence="1">
    <location>
        <begin position="39"/>
        <end position="179"/>
    </location>
</feature>
<dbReference type="EMBL" id="JAZGSY010000006">
    <property type="protein sequence ID" value="KAL1843989.1"/>
    <property type="molecule type" value="Genomic_DNA"/>
</dbReference>
<sequence length="303" mass="33999">MTAILFDDFERPCNPKGFSVVYIHGRVDIRHPVDDGVSKKRLLVSVNLYNLLRRLREPAASKTFWIDALCTNQDDFAERASQVLLMADIYRRARAVALWLGEEDDETKTAFALADQLAHHPECNSDGGFAPPVPTAGLDLLDGSGLARLGLPPKDSPAWRALFKIFWQPVFQRVWIIQEMALARYPPMVFRGSHTIPLHYLVGSTSFLLARGWLDLIQMELEQEDGDLFNVQSYAADIVMTRCAVRHRTHAPIIALAFRFKATDPRDKIYGKLGLRRAVGLAKSSDQTNGYTIGHGPLLTAAW</sequence>
<proteinExistence type="predicted"/>
<evidence type="ECO:0000313" key="3">
    <source>
        <dbReference type="Proteomes" id="UP001583172"/>
    </source>
</evidence>
<gene>
    <name evidence="2" type="ORF">VTJ49DRAFT_6393</name>
</gene>
<protein>
    <recommendedName>
        <fullName evidence="1">Heterokaryon incompatibility domain-containing protein</fullName>
    </recommendedName>
</protein>
<dbReference type="PANTHER" id="PTHR24148">
    <property type="entry name" value="ANKYRIN REPEAT DOMAIN-CONTAINING PROTEIN 39 HOMOLOG-RELATED"/>
    <property type="match status" value="1"/>
</dbReference>